<gene>
    <name evidence="1" type="ORF">DEBURN_LOCUS9887</name>
</gene>
<dbReference type="Proteomes" id="UP000789706">
    <property type="component" value="Unassembled WGS sequence"/>
</dbReference>
<feature type="non-terminal residue" evidence="1">
    <location>
        <position position="1"/>
    </location>
</feature>
<accession>A0A9N9GKU4</accession>
<dbReference type="EMBL" id="CAJVPK010002234">
    <property type="protein sequence ID" value="CAG8609013.1"/>
    <property type="molecule type" value="Genomic_DNA"/>
</dbReference>
<comment type="caution">
    <text evidence="1">The sequence shown here is derived from an EMBL/GenBank/DDBJ whole genome shotgun (WGS) entry which is preliminary data.</text>
</comment>
<protein>
    <submittedName>
        <fullName evidence="1">916_t:CDS:1</fullName>
    </submittedName>
</protein>
<evidence type="ECO:0000313" key="2">
    <source>
        <dbReference type="Proteomes" id="UP000789706"/>
    </source>
</evidence>
<evidence type="ECO:0000313" key="1">
    <source>
        <dbReference type="EMBL" id="CAG8609013.1"/>
    </source>
</evidence>
<keyword evidence="2" id="KW-1185">Reference proteome</keyword>
<name>A0A9N9GKU4_9GLOM</name>
<sequence length="93" mass="10470">NQHVDSIKIIPRNSKKQYTKANNTMKNINDIMDMSGTANQLLVTDESNNLKDKGKQKDTTIVQEDFNSGLELFTNPLEDIQETSKTPSLSLTQ</sequence>
<proteinExistence type="predicted"/>
<reference evidence="1" key="1">
    <citation type="submission" date="2021-06" db="EMBL/GenBank/DDBJ databases">
        <authorList>
            <person name="Kallberg Y."/>
            <person name="Tangrot J."/>
            <person name="Rosling A."/>
        </authorList>
    </citation>
    <scope>NUCLEOTIDE SEQUENCE</scope>
    <source>
        <strain evidence="1">AZ414A</strain>
    </source>
</reference>
<organism evidence="1 2">
    <name type="scientific">Diversispora eburnea</name>
    <dbReference type="NCBI Taxonomy" id="1213867"/>
    <lineage>
        <taxon>Eukaryota</taxon>
        <taxon>Fungi</taxon>
        <taxon>Fungi incertae sedis</taxon>
        <taxon>Mucoromycota</taxon>
        <taxon>Glomeromycotina</taxon>
        <taxon>Glomeromycetes</taxon>
        <taxon>Diversisporales</taxon>
        <taxon>Diversisporaceae</taxon>
        <taxon>Diversispora</taxon>
    </lineage>
</organism>
<dbReference type="AlphaFoldDB" id="A0A9N9GKU4"/>